<evidence type="ECO:0000256" key="9">
    <source>
        <dbReference type="ARBA" id="ARBA00023160"/>
    </source>
</evidence>
<keyword evidence="11" id="KW-1185">Reference proteome</keyword>
<evidence type="ECO:0000256" key="8">
    <source>
        <dbReference type="ARBA" id="ARBA00023136"/>
    </source>
</evidence>
<sequence length="305" mass="36907">MAHLLNTCWYYCHQYWIDIQDPRTADYPMVGGGAWKIVLVILTYWLLVKKILPYYMQNRAPYDLKIIIVIYNSIMVISNATFFFMLLNYVDGRLFFDFKYPDRNDRSPKTMTMLWLAWFGYLSRFFDMFDTIFFALRKKYNQITFLHVYHHMIVPFLGKILHYVKIFLILYCSLNIHLGWFSFKLNPIIPIIMMFAAFNTVIHVIMYSYYALAAFGPKMQKYLWWKKYITQLQLLQFLICGLYGIILYFRQTGYPMTWFVIAVGQNPIFFYMFYDFYRRSYRNESKQLNKNDKSMITNDNGKKSL</sequence>
<evidence type="ECO:0000256" key="2">
    <source>
        <dbReference type="ARBA" id="ARBA00022516"/>
    </source>
</evidence>
<dbReference type="InterPro" id="IPR002076">
    <property type="entry name" value="ELO_fam"/>
</dbReference>
<evidence type="ECO:0000256" key="5">
    <source>
        <dbReference type="ARBA" id="ARBA00022832"/>
    </source>
</evidence>
<dbReference type="Proteomes" id="UP000515146">
    <property type="component" value="Unplaced"/>
</dbReference>
<dbReference type="InterPro" id="IPR030457">
    <property type="entry name" value="ELO_CS"/>
</dbReference>
<dbReference type="Pfam" id="PF01151">
    <property type="entry name" value="ELO"/>
    <property type="match status" value="2"/>
</dbReference>
<keyword evidence="7 10" id="KW-0443">Lipid metabolism</keyword>
<dbReference type="GO" id="GO:0034626">
    <property type="term" value="P:fatty acid elongation, polyunsaturated fatty acid"/>
    <property type="evidence" value="ECO:0007669"/>
    <property type="project" value="TreeGrafter"/>
</dbReference>
<dbReference type="KEGG" id="dpte:113793004"/>
<evidence type="ECO:0000256" key="4">
    <source>
        <dbReference type="ARBA" id="ARBA00022692"/>
    </source>
</evidence>
<evidence type="ECO:0000256" key="1">
    <source>
        <dbReference type="ARBA" id="ARBA00004141"/>
    </source>
</evidence>
<comment type="catalytic activity">
    <reaction evidence="10">
        <text>a very-long-chain acyl-CoA + malonyl-CoA + H(+) = a very-long-chain 3-oxoacyl-CoA + CO2 + CoA</text>
        <dbReference type="Rhea" id="RHEA:32727"/>
        <dbReference type="ChEBI" id="CHEBI:15378"/>
        <dbReference type="ChEBI" id="CHEBI:16526"/>
        <dbReference type="ChEBI" id="CHEBI:57287"/>
        <dbReference type="ChEBI" id="CHEBI:57384"/>
        <dbReference type="ChEBI" id="CHEBI:90725"/>
        <dbReference type="ChEBI" id="CHEBI:90736"/>
        <dbReference type="EC" id="2.3.1.199"/>
    </reaction>
</comment>
<comment type="subcellular location">
    <subcellularLocation>
        <location evidence="1">Membrane</location>
        <topology evidence="1">Multi-pass membrane protein</topology>
    </subcellularLocation>
</comment>
<evidence type="ECO:0000256" key="7">
    <source>
        <dbReference type="ARBA" id="ARBA00023098"/>
    </source>
</evidence>
<keyword evidence="5 10" id="KW-0276">Fatty acid metabolism</keyword>
<evidence type="ECO:0000256" key="10">
    <source>
        <dbReference type="RuleBase" id="RU361115"/>
    </source>
</evidence>
<evidence type="ECO:0000313" key="11">
    <source>
        <dbReference type="Proteomes" id="UP000515146"/>
    </source>
</evidence>
<keyword evidence="3 10" id="KW-0808">Transferase</keyword>
<dbReference type="GO" id="GO:0009922">
    <property type="term" value="F:fatty acid elongase activity"/>
    <property type="evidence" value="ECO:0007669"/>
    <property type="project" value="UniProtKB-EC"/>
</dbReference>
<dbReference type="GO" id="GO:0030148">
    <property type="term" value="P:sphingolipid biosynthetic process"/>
    <property type="evidence" value="ECO:0007669"/>
    <property type="project" value="TreeGrafter"/>
</dbReference>
<gene>
    <name evidence="12" type="primary">LOC113793004</name>
</gene>
<dbReference type="InParanoid" id="A0A6P6XZW4"/>
<dbReference type="RefSeq" id="XP_027198768.1">
    <property type="nucleotide sequence ID" value="XM_027342967.1"/>
</dbReference>
<feature type="transmembrane region" description="Helical" evidence="10">
    <location>
        <begin position="256"/>
        <end position="277"/>
    </location>
</feature>
<protein>
    <recommendedName>
        <fullName evidence="10">Elongation of very long chain fatty acids protein</fullName>
        <ecNumber evidence="10">2.3.1.199</ecNumber>
    </recommendedName>
    <alternativeName>
        <fullName evidence="10">Very-long-chain 3-oxoacyl-CoA synthase</fullName>
    </alternativeName>
</protein>
<dbReference type="GO" id="GO:0034625">
    <property type="term" value="P:fatty acid elongation, monounsaturated fatty acid"/>
    <property type="evidence" value="ECO:0007669"/>
    <property type="project" value="TreeGrafter"/>
</dbReference>
<feature type="transmembrane region" description="Helical" evidence="10">
    <location>
        <begin position="68"/>
        <end position="90"/>
    </location>
</feature>
<keyword evidence="8 10" id="KW-0472">Membrane</keyword>
<keyword evidence="4 10" id="KW-0812">Transmembrane</keyword>
<dbReference type="GO" id="GO:0005789">
    <property type="term" value="C:endoplasmic reticulum membrane"/>
    <property type="evidence" value="ECO:0007669"/>
    <property type="project" value="TreeGrafter"/>
</dbReference>
<keyword evidence="6 10" id="KW-1133">Transmembrane helix</keyword>
<organism evidence="11 12">
    <name type="scientific">Dermatophagoides pteronyssinus</name>
    <name type="common">European house dust mite</name>
    <dbReference type="NCBI Taxonomy" id="6956"/>
    <lineage>
        <taxon>Eukaryota</taxon>
        <taxon>Metazoa</taxon>
        <taxon>Ecdysozoa</taxon>
        <taxon>Arthropoda</taxon>
        <taxon>Chelicerata</taxon>
        <taxon>Arachnida</taxon>
        <taxon>Acari</taxon>
        <taxon>Acariformes</taxon>
        <taxon>Sarcoptiformes</taxon>
        <taxon>Astigmata</taxon>
        <taxon>Psoroptidia</taxon>
        <taxon>Analgoidea</taxon>
        <taxon>Pyroglyphidae</taxon>
        <taxon>Dermatophagoidinae</taxon>
        <taxon>Dermatophagoides</taxon>
    </lineage>
</organism>
<name>A0A6P6XZW4_DERPT</name>
<dbReference type="PANTHER" id="PTHR11157:SF69">
    <property type="entry name" value="ELONGATION OF VERY LONG CHAIN FATTY ACIDS PROTEIN 7"/>
    <property type="match status" value="1"/>
</dbReference>
<keyword evidence="2 10" id="KW-0444">Lipid biosynthesis</keyword>
<evidence type="ECO:0000256" key="3">
    <source>
        <dbReference type="ARBA" id="ARBA00022679"/>
    </source>
</evidence>
<feature type="transmembrane region" description="Helical" evidence="10">
    <location>
        <begin position="156"/>
        <end position="176"/>
    </location>
</feature>
<dbReference type="PANTHER" id="PTHR11157">
    <property type="entry name" value="FATTY ACID ACYL TRANSFERASE-RELATED"/>
    <property type="match status" value="1"/>
</dbReference>
<dbReference type="GO" id="GO:0042761">
    <property type="term" value="P:very long-chain fatty acid biosynthetic process"/>
    <property type="evidence" value="ECO:0007669"/>
    <property type="project" value="TreeGrafter"/>
</dbReference>
<dbReference type="EC" id="2.3.1.199" evidence="10"/>
<proteinExistence type="inferred from homology"/>
<feature type="transmembrane region" description="Helical" evidence="10">
    <location>
        <begin position="188"/>
        <end position="212"/>
    </location>
</feature>
<dbReference type="AlphaFoldDB" id="A0A6P6XZW4"/>
<reference evidence="12" key="1">
    <citation type="submission" date="2025-08" db="UniProtKB">
        <authorList>
            <consortium name="RefSeq"/>
        </authorList>
    </citation>
    <scope>IDENTIFICATION</scope>
    <source>
        <strain evidence="12">Airmid</strain>
    </source>
</reference>
<evidence type="ECO:0000313" key="12">
    <source>
        <dbReference type="RefSeq" id="XP_027198768.1"/>
    </source>
</evidence>
<accession>A0A6P6XZW4</accession>
<dbReference type="GO" id="GO:0019367">
    <property type="term" value="P:fatty acid elongation, saturated fatty acid"/>
    <property type="evidence" value="ECO:0007669"/>
    <property type="project" value="TreeGrafter"/>
</dbReference>
<evidence type="ECO:0000256" key="6">
    <source>
        <dbReference type="ARBA" id="ARBA00022989"/>
    </source>
</evidence>
<comment type="similarity">
    <text evidence="10">Belongs to the ELO family.</text>
</comment>
<keyword evidence="9 10" id="KW-0275">Fatty acid biosynthesis</keyword>
<feature type="transmembrane region" description="Helical" evidence="10">
    <location>
        <begin position="232"/>
        <end position="250"/>
    </location>
</feature>
<feature type="transmembrane region" description="Helical" evidence="10">
    <location>
        <begin position="27"/>
        <end position="47"/>
    </location>
</feature>
<feature type="transmembrane region" description="Helical" evidence="10">
    <location>
        <begin position="110"/>
        <end position="136"/>
    </location>
</feature>
<dbReference type="OMA" id="NELYLAW"/>
<dbReference type="OrthoDB" id="434092at2759"/>
<dbReference type="PROSITE" id="PS01188">
    <property type="entry name" value="ELO"/>
    <property type="match status" value="1"/>
</dbReference>